<evidence type="ECO:0000256" key="4">
    <source>
        <dbReference type="ARBA" id="ARBA00022741"/>
    </source>
</evidence>
<dbReference type="EMBL" id="FMXN01000003">
    <property type="protein sequence ID" value="SDB18024.1"/>
    <property type="molecule type" value="Genomic_DNA"/>
</dbReference>
<evidence type="ECO:0000256" key="7">
    <source>
        <dbReference type="ARBA" id="ARBA00022984"/>
    </source>
</evidence>
<keyword evidence="7 10" id="KW-0573">Peptidoglycan synthesis</keyword>
<dbReference type="Gene3D" id="3.90.190.20">
    <property type="entry name" value="Mur ligase, C-terminal domain"/>
    <property type="match status" value="1"/>
</dbReference>
<keyword evidence="5 10" id="KW-0067">ATP-binding</keyword>
<evidence type="ECO:0000256" key="2">
    <source>
        <dbReference type="ARBA" id="ARBA00022598"/>
    </source>
</evidence>
<comment type="catalytic activity">
    <reaction evidence="10 11">
        <text>D-alanyl-D-alanine + UDP-N-acetyl-alpha-D-muramoyl-L-alanyl-gamma-D-glutamyl-meso-2,6-diaminopimelate + ATP = UDP-N-acetyl-alpha-D-muramoyl-L-alanyl-gamma-D-glutamyl-meso-2,6-diaminopimeloyl-D-alanyl-D-alanine + ADP + phosphate + H(+)</text>
        <dbReference type="Rhea" id="RHEA:28374"/>
        <dbReference type="ChEBI" id="CHEBI:15378"/>
        <dbReference type="ChEBI" id="CHEBI:30616"/>
        <dbReference type="ChEBI" id="CHEBI:43474"/>
        <dbReference type="ChEBI" id="CHEBI:57822"/>
        <dbReference type="ChEBI" id="CHEBI:61386"/>
        <dbReference type="ChEBI" id="CHEBI:83905"/>
        <dbReference type="ChEBI" id="CHEBI:456216"/>
        <dbReference type="EC" id="6.3.2.10"/>
    </reaction>
</comment>
<dbReference type="NCBIfam" id="TIGR01143">
    <property type="entry name" value="murF"/>
    <property type="match status" value="1"/>
</dbReference>
<dbReference type="GO" id="GO:0005737">
    <property type="term" value="C:cytoplasm"/>
    <property type="evidence" value="ECO:0007669"/>
    <property type="project" value="UniProtKB-SubCell"/>
</dbReference>
<dbReference type="STRING" id="1159017.SAMN02927930_00677"/>
<proteinExistence type="inferred from homology"/>
<dbReference type="SUPFAM" id="SSF53244">
    <property type="entry name" value="MurD-like peptide ligases, peptide-binding domain"/>
    <property type="match status" value="1"/>
</dbReference>
<evidence type="ECO:0000256" key="3">
    <source>
        <dbReference type="ARBA" id="ARBA00022618"/>
    </source>
</evidence>
<dbReference type="RefSeq" id="WP_092591761.1">
    <property type="nucleotide sequence ID" value="NZ_FMXN01000003.1"/>
</dbReference>
<dbReference type="Proteomes" id="UP000199626">
    <property type="component" value="Unassembled WGS sequence"/>
</dbReference>
<evidence type="ECO:0000313" key="15">
    <source>
        <dbReference type="EMBL" id="SDB18024.1"/>
    </source>
</evidence>
<keyword evidence="1 10" id="KW-0963">Cytoplasm</keyword>
<accession>A0A1G6BBK8</accession>
<comment type="similarity">
    <text evidence="10">Belongs to the MurCDEF family. MurF subfamily.</text>
</comment>
<dbReference type="GO" id="GO:0071555">
    <property type="term" value="P:cell wall organization"/>
    <property type="evidence" value="ECO:0007669"/>
    <property type="project" value="UniProtKB-KW"/>
</dbReference>
<feature type="domain" description="Mur ligase C-terminal" evidence="13">
    <location>
        <begin position="328"/>
        <end position="451"/>
    </location>
</feature>
<feature type="domain" description="Mur ligase central" evidence="14">
    <location>
        <begin position="109"/>
        <end position="305"/>
    </location>
</feature>
<comment type="subcellular location">
    <subcellularLocation>
        <location evidence="10 11">Cytoplasm</location>
    </subcellularLocation>
</comment>
<dbReference type="InterPro" id="IPR036565">
    <property type="entry name" value="Mur-like_cat_sf"/>
</dbReference>
<keyword evidence="2 10" id="KW-0436">Ligase</keyword>
<dbReference type="InterPro" id="IPR051046">
    <property type="entry name" value="MurCDEF_CellWall_CoF430Synth"/>
</dbReference>
<evidence type="ECO:0000256" key="10">
    <source>
        <dbReference type="HAMAP-Rule" id="MF_02019"/>
    </source>
</evidence>
<dbReference type="InterPro" id="IPR004101">
    <property type="entry name" value="Mur_ligase_C"/>
</dbReference>
<keyword evidence="4 10" id="KW-0547">Nucleotide-binding</keyword>
<dbReference type="GO" id="GO:0008360">
    <property type="term" value="P:regulation of cell shape"/>
    <property type="evidence" value="ECO:0007669"/>
    <property type="project" value="UniProtKB-KW"/>
</dbReference>
<dbReference type="GO" id="GO:0047480">
    <property type="term" value="F:UDP-N-acetylmuramoyl-tripeptide-D-alanyl-D-alanine ligase activity"/>
    <property type="evidence" value="ECO:0007669"/>
    <property type="project" value="UniProtKB-UniRule"/>
</dbReference>
<dbReference type="InterPro" id="IPR035911">
    <property type="entry name" value="MurE/MurF_N"/>
</dbReference>
<sequence>MIRVDLQWVTAAVAGQLQGANCSIAQVSTDSRQIPAECLFIALVGDNHDAHDFAPQAVQAGATALLVERPLTDAICAKVPQVIVENSRYALGLLGAAVKAEVAPKTIAITGSSGKTTVKEMIAAILRQRGDVLATAGNFNNDIGVPLTLLRLEPHHQYAVIELGANHLGEIAYTTKLTRPDVAIINNVAPAHVEGFGDIHGIYRAKSEIFRGLAAGGLALTPHHSMFASCWATLLEQQQHETFGRVLEQDEGSLPDIRAYHVELNAHGCAEFEVEISGPEPQRGKISLNLPGLHNVDNALVAIRAALAVGCALADAQVALAELKPVAGRLHVMPLTPQIRLIDDAYNANVGSVKAALDMLAVYPGYRMLIFGDMGELGTRAREYHEEIGSYAKAVGIDNLFTLGVLSQSASTVFNGCGGRHFSQLPALVDAIIATVQQAPAPVTILVKGSRSMRMERVVDALTTRQEELTPMTSIEGTPAC</sequence>
<dbReference type="InterPro" id="IPR036615">
    <property type="entry name" value="Mur_ligase_C_dom_sf"/>
</dbReference>
<dbReference type="InterPro" id="IPR013221">
    <property type="entry name" value="Mur_ligase_cen"/>
</dbReference>
<evidence type="ECO:0000256" key="1">
    <source>
        <dbReference type="ARBA" id="ARBA00022490"/>
    </source>
</evidence>
<evidence type="ECO:0000256" key="8">
    <source>
        <dbReference type="ARBA" id="ARBA00023306"/>
    </source>
</evidence>
<name>A0A1G6BBK8_9GAMM</name>
<dbReference type="GO" id="GO:0005524">
    <property type="term" value="F:ATP binding"/>
    <property type="evidence" value="ECO:0007669"/>
    <property type="project" value="UniProtKB-UniRule"/>
</dbReference>
<comment type="pathway">
    <text evidence="10 11">Cell wall biogenesis; peptidoglycan biosynthesis.</text>
</comment>
<feature type="domain" description="Mur ligase N-terminal catalytic" evidence="12">
    <location>
        <begin position="24"/>
        <end position="94"/>
    </location>
</feature>
<keyword evidence="9 10" id="KW-0961">Cell wall biogenesis/degradation</keyword>
<feature type="binding site" evidence="10">
    <location>
        <begin position="111"/>
        <end position="117"/>
    </location>
    <ligand>
        <name>ATP</name>
        <dbReference type="ChEBI" id="CHEBI:30616"/>
    </ligand>
</feature>
<dbReference type="HAMAP" id="MF_02019">
    <property type="entry name" value="MurF"/>
    <property type="match status" value="1"/>
</dbReference>
<evidence type="ECO:0000259" key="13">
    <source>
        <dbReference type="Pfam" id="PF02875"/>
    </source>
</evidence>
<dbReference type="GO" id="GO:0051301">
    <property type="term" value="P:cell division"/>
    <property type="evidence" value="ECO:0007669"/>
    <property type="project" value="UniProtKB-KW"/>
</dbReference>
<evidence type="ECO:0000256" key="5">
    <source>
        <dbReference type="ARBA" id="ARBA00022840"/>
    </source>
</evidence>
<keyword evidence="16" id="KW-1185">Reference proteome</keyword>
<dbReference type="AlphaFoldDB" id="A0A1G6BBK8"/>
<dbReference type="SUPFAM" id="SSF53623">
    <property type="entry name" value="MurD-like peptide ligases, catalytic domain"/>
    <property type="match status" value="1"/>
</dbReference>
<dbReference type="GO" id="GO:0008766">
    <property type="term" value="F:UDP-N-acetylmuramoylalanyl-D-glutamyl-2,6-diaminopimelate-D-alanyl-D-alanine ligase activity"/>
    <property type="evidence" value="ECO:0007669"/>
    <property type="project" value="RHEA"/>
</dbReference>
<protein>
    <recommendedName>
        <fullName evidence="10 11">UDP-N-acetylmuramoyl-tripeptide--D-alanyl-D-alanine ligase</fullName>
        <ecNumber evidence="10 11">6.3.2.10</ecNumber>
    </recommendedName>
    <alternativeName>
        <fullName evidence="10">D-alanyl-D-alanine-adding enzyme</fullName>
    </alternativeName>
</protein>
<evidence type="ECO:0000313" key="16">
    <source>
        <dbReference type="Proteomes" id="UP000199626"/>
    </source>
</evidence>
<dbReference type="Pfam" id="PF02875">
    <property type="entry name" value="Mur_ligase_C"/>
    <property type="match status" value="1"/>
</dbReference>
<dbReference type="PANTHER" id="PTHR43024">
    <property type="entry name" value="UDP-N-ACETYLMURAMOYL-TRIPEPTIDE--D-ALANYL-D-ALANINE LIGASE"/>
    <property type="match status" value="1"/>
</dbReference>
<dbReference type="EC" id="6.3.2.10" evidence="10 11"/>
<dbReference type="Gene3D" id="3.40.1190.10">
    <property type="entry name" value="Mur-like, catalytic domain"/>
    <property type="match status" value="1"/>
</dbReference>
<dbReference type="Pfam" id="PF01225">
    <property type="entry name" value="Mur_ligase"/>
    <property type="match status" value="1"/>
</dbReference>
<evidence type="ECO:0000256" key="9">
    <source>
        <dbReference type="ARBA" id="ARBA00023316"/>
    </source>
</evidence>
<gene>
    <name evidence="10" type="primary">murF</name>
    <name evidence="15" type="ORF">SAMN02927930_00677</name>
</gene>
<dbReference type="Pfam" id="PF08245">
    <property type="entry name" value="Mur_ligase_M"/>
    <property type="match status" value="1"/>
</dbReference>
<dbReference type="InterPro" id="IPR005863">
    <property type="entry name" value="UDP-N-AcMur_synth"/>
</dbReference>
<evidence type="ECO:0000259" key="12">
    <source>
        <dbReference type="Pfam" id="PF01225"/>
    </source>
</evidence>
<evidence type="ECO:0000256" key="6">
    <source>
        <dbReference type="ARBA" id="ARBA00022960"/>
    </source>
</evidence>
<keyword evidence="6 10" id="KW-0133">Cell shape</keyword>
<dbReference type="Gene3D" id="3.40.1390.10">
    <property type="entry name" value="MurE/MurF, N-terminal domain"/>
    <property type="match status" value="1"/>
</dbReference>
<evidence type="ECO:0000259" key="14">
    <source>
        <dbReference type="Pfam" id="PF08245"/>
    </source>
</evidence>
<dbReference type="UniPathway" id="UPA00219"/>
<organism evidence="15 16">
    <name type="scientific">Pseudidiomarina indica</name>
    <dbReference type="NCBI Taxonomy" id="1159017"/>
    <lineage>
        <taxon>Bacteria</taxon>
        <taxon>Pseudomonadati</taxon>
        <taxon>Pseudomonadota</taxon>
        <taxon>Gammaproteobacteria</taxon>
        <taxon>Alteromonadales</taxon>
        <taxon>Idiomarinaceae</taxon>
        <taxon>Pseudidiomarina</taxon>
    </lineage>
</organism>
<dbReference type="PANTHER" id="PTHR43024:SF1">
    <property type="entry name" value="UDP-N-ACETYLMURAMOYL-TRIPEPTIDE--D-ALANYL-D-ALANINE LIGASE"/>
    <property type="match status" value="1"/>
</dbReference>
<keyword evidence="3 10" id="KW-0132">Cell division</keyword>
<reference evidence="16" key="1">
    <citation type="submission" date="2016-10" db="EMBL/GenBank/DDBJ databases">
        <authorList>
            <person name="Varghese N."/>
            <person name="Submissions S."/>
        </authorList>
    </citation>
    <scope>NUCLEOTIDE SEQUENCE [LARGE SCALE GENOMIC DNA]</scope>
    <source>
        <strain evidence="16">CGMCC 1.10824</strain>
    </source>
</reference>
<dbReference type="GO" id="GO:0009252">
    <property type="term" value="P:peptidoglycan biosynthetic process"/>
    <property type="evidence" value="ECO:0007669"/>
    <property type="project" value="UniProtKB-UniRule"/>
</dbReference>
<evidence type="ECO:0000256" key="11">
    <source>
        <dbReference type="RuleBase" id="RU004136"/>
    </source>
</evidence>
<comment type="function">
    <text evidence="10 11">Involved in cell wall formation. Catalyzes the final step in the synthesis of UDP-N-acetylmuramoyl-pentapeptide, the precursor of murein.</text>
</comment>
<dbReference type="SUPFAM" id="SSF63418">
    <property type="entry name" value="MurE/MurF N-terminal domain"/>
    <property type="match status" value="1"/>
</dbReference>
<dbReference type="OrthoDB" id="9801978at2"/>
<keyword evidence="8 10" id="KW-0131">Cell cycle</keyword>
<dbReference type="InterPro" id="IPR000713">
    <property type="entry name" value="Mur_ligase_N"/>
</dbReference>